<gene>
    <name evidence="2" type="ORF">EVAR_7242_1</name>
</gene>
<evidence type="ECO:0000256" key="1">
    <source>
        <dbReference type="SAM" id="MobiDB-lite"/>
    </source>
</evidence>
<feature type="region of interest" description="Disordered" evidence="1">
    <location>
        <begin position="161"/>
        <end position="223"/>
    </location>
</feature>
<evidence type="ECO:0000313" key="3">
    <source>
        <dbReference type="Proteomes" id="UP000299102"/>
    </source>
</evidence>
<proteinExistence type="predicted"/>
<reference evidence="2 3" key="1">
    <citation type="journal article" date="2019" name="Commun. Biol.">
        <title>The bagworm genome reveals a unique fibroin gene that provides high tensile strength.</title>
        <authorList>
            <person name="Kono N."/>
            <person name="Nakamura H."/>
            <person name="Ohtoshi R."/>
            <person name="Tomita M."/>
            <person name="Numata K."/>
            <person name="Arakawa K."/>
        </authorList>
    </citation>
    <scope>NUCLEOTIDE SEQUENCE [LARGE SCALE GENOMIC DNA]</scope>
</reference>
<comment type="caution">
    <text evidence="2">The sequence shown here is derived from an EMBL/GenBank/DDBJ whole genome shotgun (WGS) entry which is preliminary data.</text>
</comment>
<organism evidence="2 3">
    <name type="scientific">Eumeta variegata</name>
    <name type="common">Bagworm moth</name>
    <name type="synonym">Eumeta japonica</name>
    <dbReference type="NCBI Taxonomy" id="151549"/>
    <lineage>
        <taxon>Eukaryota</taxon>
        <taxon>Metazoa</taxon>
        <taxon>Ecdysozoa</taxon>
        <taxon>Arthropoda</taxon>
        <taxon>Hexapoda</taxon>
        <taxon>Insecta</taxon>
        <taxon>Pterygota</taxon>
        <taxon>Neoptera</taxon>
        <taxon>Endopterygota</taxon>
        <taxon>Lepidoptera</taxon>
        <taxon>Glossata</taxon>
        <taxon>Ditrysia</taxon>
        <taxon>Tineoidea</taxon>
        <taxon>Psychidae</taxon>
        <taxon>Oiketicinae</taxon>
        <taxon>Eumeta</taxon>
    </lineage>
</organism>
<dbReference type="EMBL" id="BGZK01000032">
    <property type="protein sequence ID" value="GBP08637.1"/>
    <property type="molecule type" value="Genomic_DNA"/>
</dbReference>
<keyword evidence="3" id="KW-1185">Reference proteome</keyword>
<accession>A0A4C1T595</accession>
<name>A0A4C1T595_EUMVA</name>
<sequence length="223" mass="24296">MNVGNLLITWELYSKLKDAEQRSVAPLPVAALRPSNFGLIFQLRAVAGAGARCGRFPRPHVPQRDGSITTGNRISQLQSYPFGSSLSAGAIRAFTDESYVTTRDARARDKYGYQIFMCMKTRLEPPVEHLRRHGTGVAIGFNCRYYNLLVGQGVWGRIGDSGRPTRPVRVIRSHPSAGNLKGSITGIPPTRRMPSAGRPRDRGPKGAPADRPPPSPCTGDVFG</sequence>
<dbReference type="Proteomes" id="UP000299102">
    <property type="component" value="Unassembled WGS sequence"/>
</dbReference>
<dbReference type="AlphaFoldDB" id="A0A4C1T595"/>
<evidence type="ECO:0000313" key="2">
    <source>
        <dbReference type="EMBL" id="GBP08637.1"/>
    </source>
</evidence>
<protein>
    <submittedName>
        <fullName evidence="2">Uncharacterized protein</fullName>
    </submittedName>
</protein>